<keyword evidence="2" id="KW-1185">Reference proteome</keyword>
<organism evidence="1 2">
    <name type="scientific">Populus alba x Populus x berolinensis</name>
    <dbReference type="NCBI Taxonomy" id="444605"/>
    <lineage>
        <taxon>Eukaryota</taxon>
        <taxon>Viridiplantae</taxon>
        <taxon>Streptophyta</taxon>
        <taxon>Embryophyta</taxon>
        <taxon>Tracheophyta</taxon>
        <taxon>Spermatophyta</taxon>
        <taxon>Magnoliopsida</taxon>
        <taxon>eudicotyledons</taxon>
        <taxon>Gunneridae</taxon>
        <taxon>Pentapetalae</taxon>
        <taxon>rosids</taxon>
        <taxon>fabids</taxon>
        <taxon>Malpighiales</taxon>
        <taxon>Salicaceae</taxon>
        <taxon>Saliceae</taxon>
        <taxon>Populus</taxon>
    </lineage>
</organism>
<reference evidence="1" key="1">
    <citation type="journal article" date="2023" name="Mol. Ecol. Resour.">
        <title>Chromosome-level genome assembly of a triploid poplar Populus alba 'Berolinensis'.</title>
        <authorList>
            <person name="Chen S."/>
            <person name="Yu Y."/>
            <person name="Wang X."/>
            <person name="Wang S."/>
            <person name="Zhang T."/>
            <person name="Zhou Y."/>
            <person name="He R."/>
            <person name="Meng N."/>
            <person name="Wang Y."/>
            <person name="Liu W."/>
            <person name="Liu Z."/>
            <person name="Liu J."/>
            <person name="Guo Q."/>
            <person name="Huang H."/>
            <person name="Sederoff R.R."/>
            <person name="Wang G."/>
            <person name="Qu G."/>
            <person name="Chen S."/>
        </authorList>
    </citation>
    <scope>NUCLEOTIDE SEQUENCE</scope>
    <source>
        <strain evidence="1">SC-2020</strain>
    </source>
</reference>
<accession>A0AAD6MED6</accession>
<dbReference type="Proteomes" id="UP001164929">
    <property type="component" value="Chromosome 10"/>
</dbReference>
<sequence length="78" mass="8968">MTLKVPLKLKLKQKRDEVVTPFSTIQISHHNQAQGKNIIPIFALINEIKKTKTRRLCCTFMLGMNLLLSPFPMQCSNQ</sequence>
<comment type="caution">
    <text evidence="1">The sequence shown here is derived from an EMBL/GenBank/DDBJ whole genome shotgun (WGS) entry which is preliminary data.</text>
</comment>
<name>A0AAD6MED6_9ROSI</name>
<evidence type="ECO:0000313" key="2">
    <source>
        <dbReference type="Proteomes" id="UP001164929"/>
    </source>
</evidence>
<proteinExistence type="predicted"/>
<evidence type="ECO:0000313" key="1">
    <source>
        <dbReference type="EMBL" id="KAJ6983787.1"/>
    </source>
</evidence>
<dbReference type="AlphaFoldDB" id="A0AAD6MED6"/>
<gene>
    <name evidence="1" type="ORF">NC653_026567</name>
</gene>
<dbReference type="EMBL" id="JAQIZT010000010">
    <property type="protein sequence ID" value="KAJ6983787.1"/>
    <property type="molecule type" value="Genomic_DNA"/>
</dbReference>
<protein>
    <submittedName>
        <fullName evidence="1">Uncharacterized protein</fullName>
    </submittedName>
</protein>